<name>A0A2A9N936_9AGAR</name>
<accession>A0A2A9N936</accession>
<evidence type="ECO:0000313" key="1">
    <source>
        <dbReference type="EMBL" id="PFH45724.1"/>
    </source>
</evidence>
<organism evidence="1 2">
    <name type="scientific">Amanita thiersii Skay4041</name>
    <dbReference type="NCBI Taxonomy" id="703135"/>
    <lineage>
        <taxon>Eukaryota</taxon>
        <taxon>Fungi</taxon>
        <taxon>Dikarya</taxon>
        <taxon>Basidiomycota</taxon>
        <taxon>Agaricomycotina</taxon>
        <taxon>Agaricomycetes</taxon>
        <taxon>Agaricomycetidae</taxon>
        <taxon>Agaricales</taxon>
        <taxon>Pluteineae</taxon>
        <taxon>Amanitaceae</taxon>
        <taxon>Amanita</taxon>
    </lineage>
</organism>
<dbReference type="Proteomes" id="UP000242287">
    <property type="component" value="Unassembled WGS sequence"/>
</dbReference>
<dbReference type="OrthoDB" id="3056587at2759"/>
<reference evidence="1 2" key="1">
    <citation type="submission" date="2014-02" db="EMBL/GenBank/DDBJ databases">
        <title>Transposable element dynamics among asymbiotic and ectomycorrhizal Amanita fungi.</title>
        <authorList>
            <consortium name="DOE Joint Genome Institute"/>
            <person name="Hess J."/>
            <person name="Skrede I."/>
            <person name="Wolfe B."/>
            <person name="LaButti K."/>
            <person name="Ohm R.A."/>
            <person name="Grigoriev I.V."/>
            <person name="Pringle A."/>
        </authorList>
    </citation>
    <scope>NUCLEOTIDE SEQUENCE [LARGE SCALE GENOMIC DNA]</scope>
    <source>
        <strain evidence="1 2">SKay4041</strain>
    </source>
</reference>
<keyword evidence="2" id="KW-1185">Reference proteome</keyword>
<dbReference type="AlphaFoldDB" id="A0A2A9N936"/>
<dbReference type="EMBL" id="KZ302302">
    <property type="protein sequence ID" value="PFH45724.1"/>
    <property type="molecule type" value="Genomic_DNA"/>
</dbReference>
<sequence>MAVPELPHEIWFKIHSIVIASGIHAWIMFPKNARCMDKESRLAKWKRDNLPWQVDAFGTLRLVSKMFDAVAVEVAKAAFRLTDEVEFDLTWSGDPIPTCEMSRGEIACGDIRGLYHIFKAIKLFPKLEYCQCYRKTPILAAYIQHDHGFVCRAYMFSRQDYPDSTKMLELSTDYHNMTHEISGHIVLHEAMELVRASAQREKVINQTGFEVMTRMHQLSQRLELLEPSFVMTNEFNLYLDETYQVLRKNSEMYTAALKEIDNYGQQLIALPGVEEVVNLIIKINLHPDLVNLVTPWTRRAVVIPEENDSELETSLFLWSNIGRF</sequence>
<proteinExistence type="predicted"/>
<protein>
    <submittedName>
        <fullName evidence="1">Uncharacterized protein</fullName>
    </submittedName>
</protein>
<evidence type="ECO:0000313" key="2">
    <source>
        <dbReference type="Proteomes" id="UP000242287"/>
    </source>
</evidence>
<gene>
    <name evidence="1" type="ORF">AMATHDRAFT_71184</name>
</gene>